<protein>
    <submittedName>
        <fullName evidence="1">Uncharacterized protein</fullName>
    </submittedName>
</protein>
<accession>A0A4Y1Z9L9</accession>
<name>A0A4Y1Z9L9_9BACL</name>
<sequence>MKETFKSSNRAIIRKGASTMNDNTKYVGLDVSKEKIAVAVAEEGRNEPQYMRSGAAGSRLVDACQRDTAGKMRVREGFRFARGKRAIEAAFVHKGDESKPHTEQKELPLKECGHFQKRCIPFAKYTEKDIDRKYRSYMIMIINVISKERDYVWRCISSRITRRSGNFTHSRYYLFLFTRTEPKGYVQTHMDRCSHCHRSICTCRLHPIRCDRRRGMARPNLSGSGNLSRCGRYSVLYDLLDEKEQSRHA</sequence>
<organism evidence="1 2">
    <name type="scientific">Sporolactobacillus inulinus</name>
    <dbReference type="NCBI Taxonomy" id="2078"/>
    <lineage>
        <taxon>Bacteria</taxon>
        <taxon>Bacillati</taxon>
        <taxon>Bacillota</taxon>
        <taxon>Bacilli</taxon>
        <taxon>Bacillales</taxon>
        <taxon>Sporolactobacillaceae</taxon>
        <taxon>Sporolactobacillus</taxon>
    </lineage>
</organism>
<evidence type="ECO:0000313" key="2">
    <source>
        <dbReference type="Proteomes" id="UP000319716"/>
    </source>
</evidence>
<comment type="caution">
    <text evidence="1">The sequence shown here is derived from an EMBL/GenBank/DDBJ whole genome shotgun (WGS) entry which is preliminary data.</text>
</comment>
<reference evidence="1 2" key="1">
    <citation type="submission" date="2017-11" db="EMBL/GenBank/DDBJ databases">
        <title>Draft Genome Sequence of Sporolactobacillus inulinus NBRC 111894 Isolated from Koso, a Japanese Sugar-Vegetable Fermented Beverage.</title>
        <authorList>
            <person name="Chiou T.Y."/>
            <person name="Oshima K."/>
            <person name="Suda W."/>
            <person name="Hattori M."/>
            <person name="Takahashi T."/>
        </authorList>
    </citation>
    <scope>NUCLEOTIDE SEQUENCE [LARGE SCALE GENOMIC DNA]</scope>
    <source>
        <strain evidence="1 2">NBRC111894</strain>
    </source>
</reference>
<proteinExistence type="predicted"/>
<gene>
    <name evidence="1" type="ORF">NBRC111894_1092</name>
</gene>
<dbReference type="AlphaFoldDB" id="A0A4Y1Z9L9"/>
<dbReference type="Proteomes" id="UP000319716">
    <property type="component" value="Unassembled WGS sequence"/>
</dbReference>
<evidence type="ECO:0000313" key="1">
    <source>
        <dbReference type="EMBL" id="GAY75538.1"/>
    </source>
</evidence>
<dbReference type="EMBL" id="BEXB01000006">
    <property type="protein sequence ID" value="GAY75538.1"/>
    <property type="molecule type" value="Genomic_DNA"/>
</dbReference>